<dbReference type="InterPro" id="IPR000994">
    <property type="entry name" value="Pept_M24"/>
</dbReference>
<dbReference type="Proteomes" id="UP001377567">
    <property type="component" value="Unassembled WGS sequence"/>
</dbReference>
<evidence type="ECO:0000256" key="3">
    <source>
        <dbReference type="ARBA" id="ARBA00022723"/>
    </source>
</evidence>
<dbReference type="InterPro" id="IPR029149">
    <property type="entry name" value="Creatin/AminoP/Spt16_N"/>
</dbReference>
<keyword evidence="9" id="KW-1185">Reference proteome</keyword>
<dbReference type="CDD" id="cd01087">
    <property type="entry name" value="Prolidase"/>
    <property type="match status" value="1"/>
</dbReference>
<protein>
    <submittedName>
        <fullName evidence="8">Xaa-Pro dipeptidase</fullName>
    </submittedName>
</protein>
<evidence type="ECO:0000259" key="7">
    <source>
        <dbReference type="SMART" id="SM01011"/>
    </source>
</evidence>
<organism evidence="8 9">
    <name type="scientific">Maudiozyma humilis</name>
    <name type="common">Sour dough yeast</name>
    <name type="synonym">Kazachstania humilis</name>
    <dbReference type="NCBI Taxonomy" id="51915"/>
    <lineage>
        <taxon>Eukaryota</taxon>
        <taxon>Fungi</taxon>
        <taxon>Dikarya</taxon>
        <taxon>Ascomycota</taxon>
        <taxon>Saccharomycotina</taxon>
        <taxon>Saccharomycetes</taxon>
        <taxon>Saccharomycetales</taxon>
        <taxon>Saccharomycetaceae</taxon>
        <taxon>Maudiozyma</taxon>
    </lineage>
</organism>
<gene>
    <name evidence="8" type="ORF">DAKH74_012450</name>
</gene>
<keyword evidence="4" id="KW-0378">Hydrolase</keyword>
<evidence type="ECO:0000313" key="9">
    <source>
        <dbReference type="Proteomes" id="UP001377567"/>
    </source>
</evidence>
<evidence type="ECO:0000256" key="6">
    <source>
        <dbReference type="SAM" id="SignalP"/>
    </source>
</evidence>
<comment type="caution">
    <text evidence="8">The sequence shown here is derived from an EMBL/GenBank/DDBJ whole genome shotgun (WGS) entry which is preliminary data.</text>
</comment>
<dbReference type="SUPFAM" id="SSF53092">
    <property type="entry name" value="Creatinase/prolidase N-terminal domain"/>
    <property type="match status" value="1"/>
</dbReference>
<keyword evidence="3" id="KW-0479">Metal-binding</keyword>
<dbReference type="SUPFAM" id="SSF55920">
    <property type="entry name" value="Creatinase/aminopeptidase"/>
    <property type="match status" value="1"/>
</dbReference>
<dbReference type="GO" id="GO:0070006">
    <property type="term" value="F:metalloaminopeptidase activity"/>
    <property type="evidence" value="ECO:0007669"/>
    <property type="project" value="InterPro"/>
</dbReference>
<evidence type="ECO:0000256" key="5">
    <source>
        <dbReference type="ARBA" id="ARBA00023211"/>
    </source>
</evidence>
<feature type="signal peptide" evidence="6">
    <location>
        <begin position="1"/>
        <end position="32"/>
    </location>
</feature>
<feature type="chain" id="PRO_5043719586" evidence="6">
    <location>
        <begin position="33"/>
        <end position="534"/>
    </location>
</feature>
<evidence type="ECO:0000256" key="1">
    <source>
        <dbReference type="ARBA" id="ARBA00001936"/>
    </source>
</evidence>
<name>A0AAV5RSR8_MAUHU</name>
<dbReference type="Pfam" id="PF05195">
    <property type="entry name" value="AMP_N"/>
    <property type="match status" value="1"/>
</dbReference>
<dbReference type="PANTHER" id="PTHR43226:SF1">
    <property type="entry name" value="XAA-PRO DIPEPTIDASE"/>
    <property type="match status" value="1"/>
</dbReference>
<dbReference type="InterPro" id="IPR036005">
    <property type="entry name" value="Creatinase/aminopeptidase-like"/>
</dbReference>
<dbReference type="InterPro" id="IPR052433">
    <property type="entry name" value="X-Pro_dipept-like"/>
</dbReference>
<dbReference type="GO" id="GO:0006508">
    <property type="term" value="P:proteolysis"/>
    <property type="evidence" value="ECO:0007669"/>
    <property type="project" value="TreeGrafter"/>
</dbReference>
<feature type="domain" description="Aminopeptidase P N-terminal" evidence="7">
    <location>
        <begin position="62"/>
        <end position="197"/>
    </location>
</feature>
<comment type="similarity">
    <text evidence="2">Belongs to the peptidase M24B family.</text>
</comment>
<sequence>MWSALLKRPAMSGHELLLGLSVAASAIGYIASTRNNNNNNNTMSRIADPIADVPEYIRTHKYPAKAHNATVRSHLATALQEKAAEVDSAAFLIAGNNVEPNKYCDTFKQFRQERYFFYLSGVDIPGAALFYECKTQTLSLFLPEIDWDDVVWGGMPTEPKEALEKYDVDAVYYMSELNNVLAQCRDNYNCLYTTDCDNFAPLKLAQEFQDLVVPGDAQFFLALDESRLIKDQYEIEILRHVARITDNAHVAVMSALPIEINELHLEAEFSYHAKRQGARTLGYDPICCSGPACGTLHYVKNSESLAHKQSTLIDAGAEWMNYVSDVTRCFPLSGTYTKEHRAIYDAVRDMQAQTMALMKPGASWEQLHELSHRILIKHLRQLGILRANEFSEEQMFESRVSCAFYPHGLGHLMGLDVHDVGGRPNYADPDPYFQYLRLRRPLQCGMVLTNEPGCYFNEHLVDEFLKKHPERAKMVDFEVMERYKHVGGVRIEDDILITKEGYENLTGVTSDPAEVEKIVQAGLKKGRAGFHAVV</sequence>
<comment type="cofactor">
    <cofactor evidence="1">
        <name>Mn(2+)</name>
        <dbReference type="ChEBI" id="CHEBI:29035"/>
    </cofactor>
</comment>
<dbReference type="Gene3D" id="3.90.230.10">
    <property type="entry name" value="Creatinase/methionine aminopeptidase superfamily"/>
    <property type="match status" value="1"/>
</dbReference>
<evidence type="ECO:0000256" key="2">
    <source>
        <dbReference type="ARBA" id="ARBA00008766"/>
    </source>
</evidence>
<dbReference type="FunFam" id="3.90.230.10:FF:000002">
    <property type="entry name" value="Xaa-Pro aminopeptidase 3"/>
    <property type="match status" value="1"/>
</dbReference>
<dbReference type="SMART" id="SM01011">
    <property type="entry name" value="AMP_N"/>
    <property type="match status" value="1"/>
</dbReference>
<dbReference type="Gene3D" id="3.40.350.10">
    <property type="entry name" value="Creatinase/prolidase N-terminal domain"/>
    <property type="match status" value="1"/>
</dbReference>
<dbReference type="InterPro" id="IPR007865">
    <property type="entry name" value="Aminopep_P_N"/>
</dbReference>
<dbReference type="AlphaFoldDB" id="A0AAV5RSR8"/>
<dbReference type="GO" id="GO:0030145">
    <property type="term" value="F:manganese ion binding"/>
    <property type="evidence" value="ECO:0007669"/>
    <property type="project" value="InterPro"/>
</dbReference>
<dbReference type="EMBL" id="BTGD01000003">
    <property type="protein sequence ID" value="GMM54629.1"/>
    <property type="molecule type" value="Genomic_DNA"/>
</dbReference>
<dbReference type="Pfam" id="PF00557">
    <property type="entry name" value="Peptidase_M24"/>
    <property type="match status" value="1"/>
</dbReference>
<keyword evidence="5" id="KW-0464">Manganese</keyword>
<evidence type="ECO:0000256" key="4">
    <source>
        <dbReference type="ARBA" id="ARBA00022801"/>
    </source>
</evidence>
<proteinExistence type="inferred from homology"/>
<dbReference type="PANTHER" id="PTHR43226">
    <property type="entry name" value="XAA-PRO AMINOPEPTIDASE 3"/>
    <property type="match status" value="1"/>
</dbReference>
<evidence type="ECO:0000313" key="8">
    <source>
        <dbReference type="EMBL" id="GMM54629.1"/>
    </source>
</evidence>
<accession>A0AAV5RSR8</accession>
<reference evidence="8 9" key="1">
    <citation type="journal article" date="2023" name="Elife">
        <title>Identification of key yeast species and microbe-microbe interactions impacting larval growth of Drosophila in the wild.</title>
        <authorList>
            <person name="Mure A."/>
            <person name="Sugiura Y."/>
            <person name="Maeda R."/>
            <person name="Honda K."/>
            <person name="Sakurai N."/>
            <person name="Takahashi Y."/>
            <person name="Watada M."/>
            <person name="Katoh T."/>
            <person name="Gotoh A."/>
            <person name="Gotoh Y."/>
            <person name="Taniguchi I."/>
            <person name="Nakamura K."/>
            <person name="Hayashi T."/>
            <person name="Katayama T."/>
            <person name="Uemura T."/>
            <person name="Hattori Y."/>
        </authorList>
    </citation>
    <scope>NUCLEOTIDE SEQUENCE [LARGE SCALE GENOMIC DNA]</scope>
    <source>
        <strain evidence="8 9">KH-74</strain>
    </source>
</reference>
<keyword evidence="6" id="KW-0732">Signal</keyword>